<dbReference type="GeneID" id="103505254"/>
<dbReference type="GO" id="GO:0005524">
    <property type="term" value="F:ATP binding"/>
    <property type="evidence" value="ECO:0007669"/>
    <property type="project" value="InterPro"/>
</dbReference>
<dbReference type="PaxDb" id="121845-A0A3Q0IJP3"/>
<feature type="compositionally biased region" description="Polar residues" evidence="1">
    <location>
        <begin position="110"/>
        <end position="122"/>
    </location>
</feature>
<reference evidence="5" key="1">
    <citation type="submission" date="2025-08" db="UniProtKB">
        <authorList>
            <consortium name="RefSeq"/>
        </authorList>
    </citation>
    <scope>IDENTIFICATION</scope>
</reference>
<dbReference type="InterPro" id="IPR027417">
    <property type="entry name" value="P-loop_NTPase"/>
</dbReference>
<dbReference type="InterPro" id="IPR026983">
    <property type="entry name" value="DHC"/>
</dbReference>
<evidence type="ECO:0000259" key="3">
    <source>
        <dbReference type="Pfam" id="PF12774"/>
    </source>
</evidence>
<proteinExistence type="predicted"/>
<dbReference type="Gene3D" id="1.20.58.1120">
    <property type="match status" value="1"/>
</dbReference>
<dbReference type="Gene3D" id="1.10.287.2620">
    <property type="match status" value="1"/>
</dbReference>
<feature type="domain" description="Dynein heavy chain hydrolytic ATP-binding dynein motor region" evidence="3">
    <location>
        <begin position="1216"/>
        <end position="1288"/>
    </location>
</feature>
<evidence type="ECO:0000259" key="2">
    <source>
        <dbReference type="Pfam" id="PF08393"/>
    </source>
</evidence>
<dbReference type="InterPro" id="IPR035699">
    <property type="entry name" value="AAA_6"/>
</dbReference>
<dbReference type="PANTHER" id="PTHR45703">
    <property type="entry name" value="DYNEIN HEAVY CHAIN"/>
    <property type="match status" value="1"/>
</dbReference>
<dbReference type="Pfam" id="PF08393">
    <property type="entry name" value="DHC_N2"/>
    <property type="match status" value="2"/>
</dbReference>
<dbReference type="Pfam" id="PF12774">
    <property type="entry name" value="AAA_6"/>
    <property type="match status" value="2"/>
</dbReference>
<keyword evidence="4" id="KW-1185">Reference proteome</keyword>
<accession>A0A3Q0IJP3</accession>
<sequence>MDKKRKLPQTSGSQPIHHGKKKLKDVPKEEGPAPRTLDQTEKIENRLKYQNQLPPLRTTFEPLSSRSTYLDAALKRERERQKEQTIKSQHSISLVDEIMDGRKSMKSASFLSTLPSTPSIPGSKTGKSRSNLTLPKSSLPGIPAKPAATKSSATKVSASRAQSARHQSRIPKLSRQGSSDVAKDVTSEASKVMTSETAKDMTSEIAKDVTSEIAKDVTSSKPLVESETGTSKAGLVTPESRIEPGTSGLQSKTDTPLYEIDELGTHLLNSAGEVDMDLLIEDLSNDKTGKFYYLKPTSMLLPFRYKIVPLDGVDKNNLCTISAKAFTCYKPLCTESYLVPFQEWVEEYAKTKQLMQLKTFANCQYYKFYHKWRNSGRWERYQKSKCKLNDEAFILDAVMQRALCQIYNALADILHLSFYEQYVPCRSSTTVLNRSPQQRLELTQYLSYQSPLFLISISTSVSDFVFQPLQREFIQAKDEIITRWFNLTLNVSNLMTDPALDSIIQPILGGKKFRYRLGGDGPDFKQLLDEVYHGLLEPWPLISKMEITSLSHSTTRQYSDVEPEKTLLQCLNEELDEKFDRNTDALDVYVRRFEDIRTSFKNNAFEDKNTFQGEKKIEEYREFLEKYQTQVSNLNKLIENQPLGLYLLQMQNLTQILMPKAEVLLENLKQILPKVGKERIASLTEKLIAAQSYLDQEPEETGHLMEYVEFLDSIATQVGEFDEELSYCRDLYALIEEFEIKYPFEDKTSYMVVTDLLHNLHTTIDNLVQNKDKLVGETFLEKILKDIDDLKDRIEDIRTKAEDPKLIALETPTPEALDKLDILLSELEDCQKSANAYKAYQKKFDVDVTEYPLLNQLLPDVRNRRKLRTSLTEWEDKVKEWTEGRFEELDADEMTAQVKTFGAQVASFEKTLPPNNITSALKQSVENMRGKLSVISALRNPSLEERHWDQIEALLDQKLDMRSLTLADLENMGAFELEDQINEISGRASAESALKTLLEKVKNFLRCLEFGTKKLKPRDPNDPNEEPRFVTTPDIVAMISPEQETVRLGKGLTARGSVEDWLSKVEKSMFITLRRLMKAALLDFSTRKRTEWVLRHPSQIVLTISQVMWCAEITDILNPDMPDSVIDSKFKAFEQKCFRELNDLAAMVRGELTKLQRATLCALITIDVHARDIVSSMVRNQVRLPSSFEWLKQLRYYWDEEIDNCLGKMAFASFIYGYEYLGASPRLVITPLTDKCYLCLMGALQLNLGGAPAGPAGTGKTETTKDLAKSLAIQCVVFNCSDTLDYKVKGILNDLFPGIVLPVEDYGSFQQAMEAVMSENNLQLEPGSFLKTIQLYETMLVRHGVMTVGPTGGGKTTVTNILKWTLTRLYETNVPGNFFRPVHTYTLNPKSVTSGELYGETNLTTMEWKDGLIGIFTRTAVQSTKDEHQWVICDGPIDAVWIENMNSVLDVSFLPSIVCAPCL</sequence>
<evidence type="ECO:0000256" key="1">
    <source>
        <dbReference type="SAM" id="MobiDB-lite"/>
    </source>
</evidence>
<feature type="domain" description="Dynein heavy chain linker" evidence="2">
    <location>
        <begin position="1029"/>
        <end position="1080"/>
    </location>
</feature>
<feature type="domain" description="Dynein heavy chain hydrolytic ATP-binding dynein motor region" evidence="3">
    <location>
        <begin position="1289"/>
        <end position="1356"/>
    </location>
</feature>
<feature type="compositionally biased region" description="Polar residues" evidence="1">
    <location>
        <begin position="187"/>
        <end position="196"/>
    </location>
</feature>
<dbReference type="SUPFAM" id="SSF52540">
    <property type="entry name" value="P-loop containing nucleoside triphosphate hydrolases"/>
    <property type="match status" value="2"/>
</dbReference>
<dbReference type="GO" id="GO:0030286">
    <property type="term" value="C:dynein complex"/>
    <property type="evidence" value="ECO:0007669"/>
    <property type="project" value="InterPro"/>
</dbReference>
<organism evidence="4 5">
    <name type="scientific">Diaphorina citri</name>
    <name type="common">Asian citrus psyllid</name>
    <dbReference type="NCBI Taxonomy" id="121845"/>
    <lineage>
        <taxon>Eukaryota</taxon>
        <taxon>Metazoa</taxon>
        <taxon>Ecdysozoa</taxon>
        <taxon>Arthropoda</taxon>
        <taxon>Hexapoda</taxon>
        <taxon>Insecta</taxon>
        <taxon>Pterygota</taxon>
        <taxon>Neoptera</taxon>
        <taxon>Paraneoptera</taxon>
        <taxon>Hemiptera</taxon>
        <taxon>Sternorrhyncha</taxon>
        <taxon>Psylloidea</taxon>
        <taxon>Psyllidae</taxon>
        <taxon>Diaphorininae</taxon>
        <taxon>Diaphorina</taxon>
    </lineage>
</organism>
<feature type="compositionally biased region" description="Low complexity" evidence="1">
    <location>
        <begin position="144"/>
        <end position="165"/>
    </location>
</feature>
<dbReference type="RefSeq" id="XP_026676392.1">
    <property type="nucleotide sequence ID" value="XM_026820591.1"/>
</dbReference>
<dbReference type="STRING" id="121845.A0A3Q0IJP3"/>
<name>A0A3Q0IJP3_DIACI</name>
<protein>
    <submittedName>
        <fullName evidence="5">Dynein heavy chain 6, axonemal-like</fullName>
    </submittedName>
</protein>
<feature type="compositionally biased region" description="Basic and acidic residues" evidence="1">
    <location>
        <begin position="24"/>
        <end position="47"/>
    </location>
</feature>
<dbReference type="InterPro" id="IPR013602">
    <property type="entry name" value="Dynein_heavy_linker"/>
</dbReference>
<gene>
    <name evidence="5" type="primary">LOC103505254</name>
</gene>
<dbReference type="PANTHER" id="PTHR45703:SF36">
    <property type="entry name" value="DYNEIN HEAVY CHAIN, CYTOPLASMIC"/>
    <property type="match status" value="1"/>
</dbReference>
<feature type="domain" description="Dynein heavy chain linker" evidence="2">
    <location>
        <begin position="854"/>
        <end position="1016"/>
    </location>
</feature>
<dbReference type="KEGG" id="dci:103505254"/>
<feature type="region of interest" description="Disordered" evidence="1">
    <location>
        <begin position="110"/>
        <end position="199"/>
    </location>
</feature>
<dbReference type="GO" id="GO:0007018">
    <property type="term" value="P:microtubule-based movement"/>
    <property type="evidence" value="ECO:0007669"/>
    <property type="project" value="InterPro"/>
</dbReference>
<dbReference type="Gene3D" id="3.40.50.300">
    <property type="entry name" value="P-loop containing nucleotide triphosphate hydrolases"/>
    <property type="match status" value="1"/>
</dbReference>
<feature type="region of interest" description="Disordered" evidence="1">
    <location>
        <begin position="1"/>
        <end position="64"/>
    </location>
</feature>
<feature type="region of interest" description="Disordered" evidence="1">
    <location>
        <begin position="218"/>
        <end position="253"/>
    </location>
</feature>
<dbReference type="GO" id="GO:0045505">
    <property type="term" value="F:dynein intermediate chain binding"/>
    <property type="evidence" value="ECO:0007669"/>
    <property type="project" value="InterPro"/>
</dbReference>
<feature type="compositionally biased region" description="Polar residues" evidence="1">
    <location>
        <begin position="218"/>
        <end position="231"/>
    </location>
</feature>
<dbReference type="GO" id="GO:0051959">
    <property type="term" value="F:dynein light intermediate chain binding"/>
    <property type="evidence" value="ECO:0007669"/>
    <property type="project" value="InterPro"/>
</dbReference>
<dbReference type="FunFam" id="1.20.58.1120:FF:000001">
    <property type="entry name" value="dynein heavy chain 2, axonemal"/>
    <property type="match status" value="1"/>
</dbReference>
<dbReference type="Proteomes" id="UP000079169">
    <property type="component" value="Unplaced"/>
</dbReference>
<evidence type="ECO:0000313" key="5">
    <source>
        <dbReference type="RefSeq" id="XP_026676392.1"/>
    </source>
</evidence>
<evidence type="ECO:0000313" key="4">
    <source>
        <dbReference type="Proteomes" id="UP000079169"/>
    </source>
</evidence>